<keyword evidence="8" id="KW-1185">Reference proteome</keyword>
<dbReference type="GO" id="GO:0043652">
    <property type="term" value="P:engulfment of apoptotic cell"/>
    <property type="evidence" value="ECO:0007669"/>
    <property type="project" value="TreeGrafter"/>
</dbReference>
<keyword evidence="3" id="KW-1003">Cell membrane</keyword>
<reference evidence="9" key="1">
    <citation type="submission" date="2025-08" db="UniProtKB">
        <authorList>
            <consortium name="RefSeq"/>
        </authorList>
    </citation>
    <scope>IDENTIFICATION</scope>
    <source>
        <tissue evidence="9">Muscle</tissue>
    </source>
</reference>
<dbReference type="GO" id="GO:0005886">
    <property type="term" value="C:plasma membrane"/>
    <property type="evidence" value="ECO:0007669"/>
    <property type="project" value="UniProtKB-SubCell"/>
</dbReference>
<evidence type="ECO:0000256" key="7">
    <source>
        <dbReference type="RuleBase" id="RU910716"/>
    </source>
</evidence>
<feature type="transmembrane region" description="Helical" evidence="7">
    <location>
        <begin position="210"/>
        <end position="231"/>
    </location>
</feature>
<dbReference type="InterPro" id="IPR050895">
    <property type="entry name" value="XK-related_scramblase"/>
</dbReference>
<keyword evidence="6 7" id="KW-0472">Membrane</keyword>
<evidence type="ECO:0000256" key="1">
    <source>
        <dbReference type="ARBA" id="ARBA00004651"/>
    </source>
</evidence>
<feature type="transmembrane region" description="Helical" evidence="7">
    <location>
        <begin position="275"/>
        <end position="296"/>
    </location>
</feature>
<evidence type="ECO:0000256" key="6">
    <source>
        <dbReference type="ARBA" id="ARBA00023136"/>
    </source>
</evidence>
<feature type="transmembrane region" description="Helical" evidence="7">
    <location>
        <begin position="74"/>
        <end position="92"/>
    </location>
</feature>
<comment type="similarity">
    <text evidence="2 7">Belongs to the XK family.</text>
</comment>
<dbReference type="Pfam" id="PF09815">
    <property type="entry name" value="XK-related"/>
    <property type="match status" value="1"/>
</dbReference>
<feature type="transmembrane region" description="Helical" evidence="7">
    <location>
        <begin position="383"/>
        <end position="405"/>
    </location>
</feature>
<accession>A0A6J3KPU5</accession>
<dbReference type="AlphaFoldDB" id="A0A6J3KPU5"/>
<evidence type="ECO:0000256" key="2">
    <source>
        <dbReference type="ARBA" id="ARBA00008789"/>
    </source>
</evidence>
<dbReference type="PANTHER" id="PTHR16024">
    <property type="entry name" value="XK-RELATED PROTEIN"/>
    <property type="match status" value="1"/>
</dbReference>
<name>A0A6J3KPU5_9HYME</name>
<comment type="subcellular location">
    <subcellularLocation>
        <location evidence="1">Cell membrane</location>
        <topology evidence="1">Multi-pass membrane protein</topology>
    </subcellularLocation>
    <subcellularLocation>
        <location evidence="7">Membrane</location>
        <topology evidence="7">Multi-pass membrane protein</topology>
    </subcellularLocation>
</comment>
<evidence type="ECO:0000313" key="8">
    <source>
        <dbReference type="Proteomes" id="UP000504631"/>
    </source>
</evidence>
<dbReference type="InterPro" id="IPR018629">
    <property type="entry name" value="XK-rel"/>
</dbReference>
<dbReference type="Proteomes" id="UP000504631">
    <property type="component" value="Unplaced"/>
</dbReference>
<gene>
    <name evidence="9" type="primary">LOC117235710</name>
</gene>
<dbReference type="GO" id="GO:1902742">
    <property type="term" value="P:apoptotic process involved in development"/>
    <property type="evidence" value="ECO:0007669"/>
    <property type="project" value="TreeGrafter"/>
</dbReference>
<evidence type="ECO:0000313" key="9">
    <source>
        <dbReference type="RefSeq" id="XP_033353894.1"/>
    </source>
</evidence>
<feature type="transmembrane region" description="Helical" evidence="7">
    <location>
        <begin position="352"/>
        <end position="371"/>
    </location>
</feature>
<dbReference type="KEGG" id="bvk:117235710"/>
<feature type="transmembrane region" description="Helical" evidence="7">
    <location>
        <begin position="243"/>
        <end position="263"/>
    </location>
</feature>
<evidence type="ECO:0000256" key="5">
    <source>
        <dbReference type="ARBA" id="ARBA00022989"/>
    </source>
</evidence>
<organism evidence="8 9">
    <name type="scientific">Bombus vosnesenskii</name>
    <dbReference type="NCBI Taxonomy" id="207650"/>
    <lineage>
        <taxon>Eukaryota</taxon>
        <taxon>Metazoa</taxon>
        <taxon>Ecdysozoa</taxon>
        <taxon>Arthropoda</taxon>
        <taxon>Hexapoda</taxon>
        <taxon>Insecta</taxon>
        <taxon>Pterygota</taxon>
        <taxon>Neoptera</taxon>
        <taxon>Endopterygota</taxon>
        <taxon>Hymenoptera</taxon>
        <taxon>Apocrita</taxon>
        <taxon>Aculeata</taxon>
        <taxon>Apoidea</taxon>
        <taxon>Anthophila</taxon>
        <taxon>Apidae</taxon>
        <taxon>Bombus</taxon>
        <taxon>Pyrobombus</taxon>
    </lineage>
</organism>
<evidence type="ECO:0000256" key="4">
    <source>
        <dbReference type="ARBA" id="ARBA00022692"/>
    </source>
</evidence>
<feature type="transmembrane region" description="Helical" evidence="7">
    <location>
        <begin position="42"/>
        <end position="68"/>
    </location>
</feature>
<feature type="transmembrane region" description="Helical" evidence="7">
    <location>
        <begin position="322"/>
        <end position="340"/>
    </location>
</feature>
<evidence type="ECO:0000256" key="3">
    <source>
        <dbReference type="ARBA" id="ARBA00022475"/>
    </source>
</evidence>
<sequence>MDPQTGKHLHTRQIIGIFPILELNVDDVDVPLENPTTTCLDIFFLVSSILMHIVDVAIDINLAVRYLLAKKITYFIWTTVFILLPSFINVIISRRMQQQDDKINETSNPSKFKCVHAMLTKKLCCLVLVAFQLAPVLRYYRTLKYALYAYKFEKQGNRNAQRRYYLKMLGEDQDVALLRVSECFLEAAPQQILQLTILLKHYHSDINFEFIHQVASIVSSLGSMGWAMASYHRSIRLAQQDKLNIGITGTILQFLWHFCTTVSRILSLSVVASMWPLYTAIGCIFHWICMTIWIIVDSRGILEFCRNSNHAPHCSPKIKERIYSVLFSIVIGVIHVFIYLNTVDGSTFLKHVFFYIICFVENITATAFWIYASSDEVKNSWYFNVLIVLCIVPFLLGITAMTVYYGVFHPSLKHQNCANTRV</sequence>
<proteinExistence type="inferred from homology"/>
<feature type="transmembrane region" description="Helical" evidence="7">
    <location>
        <begin position="123"/>
        <end position="140"/>
    </location>
</feature>
<dbReference type="GeneID" id="117235710"/>
<dbReference type="PANTHER" id="PTHR16024:SF6">
    <property type="entry name" value="XK-RELATED PROTEIN"/>
    <property type="match status" value="1"/>
</dbReference>
<dbReference type="RefSeq" id="XP_033353894.1">
    <property type="nucleotide sequence ID" value="XM_033498003.1"/>
</dbReference>
<protein>
    <recommendedName>
        <fullName evidence="7">XK-related protein</fullName>
    </recommendedName>
</protein>
<keyword evidence="5 7" id="KW-1133">Transmembrane helix</keyword>
<keyword evidence="4 7" id="KW-0812">Transmembrane</keyword>
<dbReference type="GO" id="GO:0070782">
    <property type="term" value="P:phosphatidylserine exposure on apoptotic cell surface"/>
    <property type="evidence" value="ECO:0007669"/>
    <property type="project" value="TreeGrafter"/>
</dbReference>